<reference evidence="1" key="2">
    <citation type="submission" date="2021-10" db="EMBL/GenBank/DDBJ databases">
        <title>Phylogenomics reveals ancestral predisposition of the termite-cultivated fungus Termitomyces towards a domesticated lifestyle.</title>
        <authorList>
            <person name="Auxier B."/>
            <person name="Grum-Grzhimaylo A."/>
            <person name="Cardenas M.E."/>
            <person name="Lodge J.D."/>
            <person name="Laessoe T."/>
            <person name="Pedersen O."/>
            <person name="Smith M.E."/>
            <person name="Kuyper T.W."/>
            <person name="Franco-Molano E.A."/>
            <person name="Baroni T.J."/>
            <person name="Aanen D.K."/>
        </authorList>
    </citation>
    <scope>NUCLEOTIDE SEQUENCE</scope>
    <source>
        <strain evidence="1">D49</strain>
    </source>
</reference>
<organism evidence="1 2">
    <name type="scientific">Sphagnurus paluster</name>
    <dbReference type="NCBI Taxonomy" id="117069"/>
    <lineage>
        <taxon>Eukaryota</taxon>
        <taxon>Fungi</taxon>
        <taxon>Dikarya</taxon>
        <taxon>Basidiomycota</taxon>
        <taxon>Agaricomycotina</taxon>
        <taxon>Agaricomycetes</taxon>
        <taxon>Agaricomycetidae</taxon>
        <taxon>Agaricales</taxon>
        <taxon>Tricholomatineae</taxon>
        <taxon>Lyophyllaceae</taxon>
        <taxon>Sphagnurus</taxon>
    </lineage>
</organism>
<reference evidence="1" key="1">
    <citation type="submission" date="2021-02" db="EMBL/GenBank/DDBJ databases">
        <authorList>
            <person name="Nieuwenhuis M."/>
            <person name="Van De Peppel L.J.J."/>
        </authorList>
    </citation>
    <scope>NUCLEOTIDE SEQUENCE</scope>
    <source>
        <strain evidence="1">D49</strain>
    </source>
</reference>
<name>A0A9P7FLH8_9AGAR</name>
<accession>A0A9P7FLH8</accession>
<gene>
    <name evidence="1" type="ORF">H0H81_004838</name>
</gene>
<sequence length="86" mass="9704">MVNLFTQNTTYRHPTSIGPLAIAGLPQLLGPTEKQTMLYVQQLTVLAKTEETLKKITSFSETLTRLEDLSRKTWEPSDAQQVLENV</sequence>
<keyword evidence="2" id="KW-1185">Reference proteome</keyword>
<dbReference type="Proteomes" id="UP000717328">
    <property type="component" value="Unassembled WGS sequence"/>
</dbReference>
<evidence type="ECO:0000313" key="1">
    <source>
        <dbReference type="EMBL" id="KAG5633848.1"/>
    </source>
</evidence>
<dbReference type="EMBL" id="JABCKI010006943">
    <property type="protein sequence ID" value="KAG5633848.1"/>
    <property type="molecule type" value="Genomic_DNA"/>
</dbReference>
<comment type="caution">
    <text evidence="1">The sequence shown here is derived from an EMBL/GenBank/DDBJ whole genome shotgun (WGS) entry which is preliminary data.</text>
</comment>
<proteinExistence type="predicted"/>
<protein>
    <submittedName>
        <fullName evidence="1">Uncharacterized protein</fullName>
    </submittedName>
</protein>
<dbReference type="AlphaFoldDB" id="A0A9P7FLH8"/>
<evidence type="ECO:0000313" key="2">
    <source>
        <dbReference type="Proteomes" id="UP000717328"/>
    </source>
</evidence>